<name>B9SHD6_RICCO</name>
<dbReference type="PANTHER" id="PTHR31580">
    <property type="entry name" value="FILAMENT-LIKE PLANT PROTEIN 4"/>
    <property type="match status" value="1"/>
</dbReference>
<dbReference type="Pfam" id="PF05911">
    <property type="entry name" value="FPP"/>
    <property type="match status" value="1"/>
</dbReference>
<keyword evidence="2 3" id="KW-0175">Coiled coil</keyword>
<dbReference type="AlphaFoldDB" id="B9SHD6"/>
<dbReference type="PANTHER" id="PTHR31580:SF49">
    <property type="entry name" value="FILAMENT-LIKE PLANT PROTEIN 3"/>
    <property type="match status" value="1"/>
</dbReference>
<proteinExistence type="inferred from homology"/>
<feature type="compositionally biased region" description="Basic and acidic residues" evidence="4">
    <location>
        <begin position="1"/>
        <end position="18"/>
    </location>
</feature>
<keyword evidence="6" id="KW-1185">Reference proteome</keyword>
<sequence length="347" mass="39123">MDRRSWLWRRKSSDKSPAETDSSGSFSSYSERFTDDQVYPTHNPQSPEVTSKALPAAEEIYDDVKTLTEKLSAALLNISVKEDLVKQHAKVAEEAVSGWEKAETELSLLKQQLEAVRKKNSELENRVGHLDAALKECMRQLRQAREEQEQRISEAFSRKTSEWEFMKSELERKLDELQAQLQTAKSEAAASVDSNLQQKLEAAAKDNTSLKQELLSQAEELEIRIMEQDLSTQAAETASKQHLESITKIAKLEAECRRLKAIAHKYSLANDHKSMTASLICADSLTDSQSDSGERQLLAESDAHKISALEIKECEPSSSDSWASALISEFDQFKIIRLLEETSWSVL</sequence>
<evidence type="ECO:0008006" key="7">
    <source>
        <dbReference type="Google" id="ProtNLM"/>
    </source>
</evidence>
<dbReference type="STRING" id="3988.B9SHD6"/>
<accession>B9SHD6</accession>
<dbReference type="InterPro" id="IPR008587">
    <property type="entry name" value="FPP_plant"/>
</dbReference>
<dbReference type="InParanoid" id="B9SHD6"/>
<dbReference type="EMBL" id="EQ973962">
    <property type="protein sequence ID" value="EEF36978.1"/>
    <property type="molecule type" value="Genomic_DNA"/>
</dbReference>
<protein>
    <recommendedName>
        <fullName evidence="7">Filament-like plant protein</fullName>
    </recommendedName>
</protein>
<reference evidence="6" key="1">
    <citation type="journal article" date="2010" name="Nat. Biotechnol.">
        <title>Draft genome sequence of the oilseed species Ricinus communis.</title>
        <authorList>
            <person name="Chan A.P."/>
            <person name="Crabtree J."/>
            <person name="Zhao Q."/>
            <person name="Lorenzi H."/>
            <person name="Orvis J."/>
            <person name="Puiu D."/>
            <person name="Melake-Berhan A."/>
            <person name="Jones K.M."/>
            <person name="Redman J."/>
            <person name="Chen G."/>
            <person name="Cahoon E.B."/>
            <person name="Gedil M."/>
            <person name="Stanke M."/>
            <person name="Haas B.J."/>
            <person name="Wortman J.R."/>
            <person name="Fraser-Liggett C.M."/>
            <person name="Ravel J."/>
            <person name="Rabinowicz P.D."/>
        </authorList>
    </citation>
    <scope>NUCLEOTIDE SEQUENCE [LARGE SCALE GENOMIC DNA]</scope>
    <source>
        <strain evidence="6">cv. Hale</strain>
    </source>
</reference>
<evidence type="ECO:0000256" key="2">
    <source>
        <dbReference type="ARBA" id="ARBA00023054"/>
    </source>
</evidence>
<evidence type="ECO:0000313" key="6">
    <source>
        <dbReference type="Proteomes" id="UP000008311"/>
    </source>
</evidence>
<evidence type="ECO:0000256" key="4">
    <source>
        <dbReference type="SAM" id="MobiDB-lite"/>
    </source>
</evidence>
<gene>
    <name evidence="5" type="ORF">RCOM_0989850</name>
</gene>
<dbReference type="eggNOG" id="ENOG502QQJ4">
    <property type="taxonomic scope" value="Eukaryota"/>
</dbReference>
<feature type="region of interest" description="Disordered" evidence="4">
    <location>
        <begin position="1"/>
        <end position="54"/>
    </location>
</feature>
<evidence type="ECO:0000256" key="3">
    <source>
        <dbReference type="SAM" id="Coils"/>
    </source>
</evidence>
<feature type="compositionally biased region" description="Polar residues" evidence="4">
    <location>
        <begin position="40"/>
        <end position="49"/>
    </location>
</feature>
<feature type="coiled-coil region" evidence="3">
    <location>
        <begin position="99"/>
        <end position="269"/>
    </location>
</feature>
<evidence type="ECO:0000313" key="5">
    <source>
        <dbReference type="EMBL" id="EEF36978.1"/>
    </source>
</evidence>
<dbReference type="Proteomes" id="UP000008311">
    <property type="component" value="Unassembled WGS sequence"/>
</dbReference>
<evidence type="ECO:0000256" key="1">
    <source>
        <dbReference type="ARBA" id="ARBA00005921"/>
    </source>
</evidence>
<comment type="similarity">
    <text evidence="1">Belongs to the FPP family.</text>
</comment>
<organism evidence="5 6">
    <name type="scientific">Ricinus communis</name>
    <name type="common">Castor bean</name>
    <dbReference type="NCBI Taxonomy" id="3988"/>
    <lineage>
        <taxon>Eukaryota</taxon>
        <taxon>Viridiplantae</taxon>
        <taxon>Streptophyta</taxon>
        <taxon>Embryophyta</taxon>
        <taxon>Tracheophyta</taxon>
        <taxon>Spermatophyta</taxon>
        <taxon>Magnoliopsida</taxon>
        <taxon>eudicotyledons</taxon>
        <taxon>Gunneridae</taxon>
        <taxon>Pentapetalae</taxon>
        <taxon>rosids</taxon>
        <taxon>fabids</taxon>
        <taxon>Malpighiales</taxon>
        <taxon>Euphorbiaceae</taxon>
        <taxon>Acalyphoideae</taxon>
        <taxon>Acalypheae</taxon>
        <taxon>Ricinus</taxon>
    </lineage>
</organism>